<sequence>MLPRLAVPLAFAVQAALVALLFAMYGYGRHLADGRPDEAFANAERVLDLERALRLPDEAALQDTALRWDGWARIANEYYVRVHFPATFLFLAWIWIWRRPAWPRLLAVVAFSLAAALAVHALYPLAPPRLLPGGDFVDLMNVYGPSSYSTEPGEGMTNQFAAMPSLHVGWALLVAWGVIRYGRARLRWLVAAHPVVTLLVVVLTANHYWLDGIVGSAIVVSALAVTVRLEEGRRPGRAGLSARRDSVGA</sequence>
<gene>
    <name evidence="7" type="ORF">GCM10010411_84690</name>
</gene>
<comment type="subcellular location">
    <subcellularLocation>
        <location evidence="1">Membrane</location>
        <topology evidence="1">Multi-pass membrane protein</topology>
    </subcellularLocation>
</comment>
<proteinExistence type="predicted"/>
<accession>A0ABN3QR97</accession>
<keyword evidence="4 5" id="KW-0472">Membrane</keyword>
<evidence type="ECO:0000256" key="1">
    <source>
        <dbReference type="ARBA" id="ARBA00004141"/>
    </source>
</evidence>
<evidence type="ECO:0000256" key="2">
    <source>
        <dbReference type="ARBA" id="ARBA00022692"/>
    </source>
</evidence>
<keyword evidence="8" id="KW-1185">Reference proteome</keyword>
<evidence type="ECO:0000313" key="7">
    <source>
        <dbReference type="EMBL" id="GAA2633231.1"/>
    </source>
</evidence>
<feature type="transmembrane region" description="Helical" evidence="5">
    <location>
        <begin position="7"/>
        <end position="27"/>
    </location>
</feature>
<comment type="caution">
    <text evidence="7">The sequence shown here is derived from an EMBL/GenBank/DDBJ whole genome shotgun (WGS) entry which is preliminary data.</text>
</comment>
<reference evidence="7 8" key="1">
    <citation type="journal article" date="2019" name="Int. J. Syst. Evol. Microbiol.">
        <title>The Global Catalogue of Microorganisms (GCM) 10K type strain sequencing project: providing services to taxonomists for standard genome sequencing and annotation.</title>
        <authorList>
            <consortium name="The Broad Institute Genomics Platform"/>
            <consortium name="The Broad Institute Genome Sequencing Center for Infectious Disease"/>
            <person name="Wu L."/>
            <person name="Ma J."/>
        </authorList>
    </citation>
    <scope>NUCLEOTIDE SEQUENCE [LARGE SCALE GENOMIC DNA]</scope>
    <source>
        <strain evidence="7 8">JCM 6833</strain>
    </source>
</reference>
<feature type="transmembrane region" description="Helical" evidence="5">
    <location>
        <begin position="186"/>
        <end position="203"/>
    </location>
</feature>
<evidence type="ECO:0000256" key="4">
    <source>
        <dbReference type="ARBA" id="ARBA00023136"/>
    </source>
</evidence>
<protein>
    <submittedName>
        <fullName evidence="7">Phosphatase PAP2 family protein</fullName>
    </submittedName>
</protein>
<dbReference type="PANTHER" id="PTHR31310">
    <property type="match status" value="1"/>
</dbReference>
<keyword evidence="3 5" id="KW-1133">Transmembrane helix</keyword>
<evidence type="ECO:0000259" key="6">
    <source>
        <dbReference type="Pfam" id="PF14378"/>
    </source>
</evidence>
<name>A0ABN3QR97_9ACTN</name>
<evidence type="ECO:0000313" key="8">
    <source>
        <dbReference type="Proteomes" id="UP001501509"/>
    </source>
</evidence>
<dbReference type="InterPro" id="IPR026841">
    <property type="entry name" value="Aur1/Ipt1"/>
</dbReference>
<feature type="transmembrane region" description="Helical" evidence="5">
    <location>
        <begin position="78"/>
        <end position="97"/>
    </location>
</feature>
<dbReference type="Proteomes" id="UP001501509">
    <property type="component" value="Unassembled WGS sequence"/>
</dbReference>
<dbReference type="Pfam" id="PF14378">
    <property type="entry name" value="PAP2_3"/>
    <property type="match status" value="1"/>
</dbReference>
<feature type="domain" description="Inositolphosphotransferase Aur1/Ipt1" evidence="6">
    <location>
        <begin position="45"/>
        <end position="224"/>
    </location>
</feature>
<dbReference type="EMBL" id="BAAATD010000017">
    <property type="protein sequence ID" value="GAA2633231.1"/>
    <property type="molecule type" value="Genomic_DNA"/>
</dbReference>
<keyword evidence="2 5" id="KW-0812">Transmembrane</keyword>
<dbReference type="CDD" id="cd03386">
    <property type="entry name" value="PAP2_Aur1_like"/>
    <property type="match status" value="1"/>
</dbReference>
<feature type="transmembrane region" description="Helical" evidence="5">
    <location>
        <begin position="160"/>
        <end position="179"/>
    </location>
</feature>
<feature type="transmembrane region" description="Helical" evidence="5">
    <location>
        <begin position="104"/>
        <end position="123"/>
    </location>
</feature>
<evidence type="ECO:0000256" key="3">
    <source>
        <dbReference type="ARBA" id="ARBA00022989"/>
    </source>
</evidence>
<organism evidence="7 8">
    <name type="scientific">Actinomadura fulvescens</name>
    <dbReference type="NCBI Taxonomy" id="46160"/>
    <lineage>
        <taxon>Bacteria</taxon>
        <taxon>Bacillati</taxon>
        <taxon>Actinomycetota</taxon>
        <taxon>Actinomycetes</taxon>
        <taxon>Streptosporangiales</taxon>
        <taxon>Thermomonosporaceae</taxon>
        <taxon>Actinomadura</taxon>
    </lineage>
</organism>
<dbReference type="PANTHER" id="PTHR31310:SF7">
    <property type="entry name" value="PA-PHOSPHATASE RELATED-FAMILY PROTEIN DDB_G0268928"/>
    <property type="match status" value="1"/>
</dbReference>
<dbReference type="InterPro" id="IPR052185">
    <property type="entry name" value="IPC_Synthase-Related"/>
</dbReference>
<evidence type="ECO:0000256" key="5">
    <source>
        <dbReference type="SAM" id="Phobius"/>
    </source>
</evidence>
<feature type="transmembrane region" description="Helical" evidence="5">
    <location>
        <begin position="209"/>
        <end position="227"/>
    </location>
</feature>